<dbReference type="Proteomes" id="UP000054549">
    <property type="component" value="Unassembled WGS sequence"/>
</dbReference>
<proteinExistence type="predicted"/>
<dbReference type="EMBL" id="KN818242">
    <property type="protein sequence ID" value="KIL65484.1"/>
    <property type="molecule type" value="Genomic_DNA"/>
</dbReference>
<dbReference type="AlphaFoldDB" id="A0A0C2TF56"/>
<evidence type="ECO:0000313" key="2">
    <source>
        <dbReference type="Proteomes" id="UP000054549"/>
    </source>
</evidence>
<evidence type="ECO:0000313" key="1">
    <source>
        <dbReference type="EMBL" id="KIL65484.1"/>
    </source>
</evidence>
<dbReference type="HOGENOM" id="CLU_2885300_0_0_1"/>
<protein>
    <submittedName>
        <fullName evidence="1">Uncharacterized protein</fullName>
    </submittedName>
</protein>
<sequence>MACFLINRPLLDVYTQLGGTSACPRADGCDIHSCTPTRNEPCFRTCDSYGYERVERRRGSGHE</sequence>
<name>A0A0C2TF56_AMAMK</name>
<accession>A0A0C2TF56</accession>
<keyword evidence="2" id="KW-1185">Reference proteome</keyword>
<organism evidence="1 2">
    <name type="scientific">Amanita muscaria (strain Koide BX008)</name>
    <dbReference type="NCBI Taxonomy" id="946122"/>
    <lineage>
        <taxon>Eukaryota</taxon>
        <taxon>Fungi</taxon>
        <taxon>Dikarya</taxon>
        <taxon>Basidiomycota</taxon>
        <taxon>Agaricomycotina</taxon>
        <taxon>Agaricomycetes</taxon>
        <taxon>Agaricomycetidae</taxon>
        <taxon>Agaricales</taxon>
        <taxon>Pluteineae</taxon>
        <taxon>Amanitaceae</taxon>
        <taxon>Amanita</taxon>
    </lineage>
</organism>
<gene>
    <name evidence="1" type="ORF">M378DRAFT_162109</name>
</gene>
<reference evidence="1 2" key="1">
    <citation type="submission" date="2014-04" db="EMBL/GenBank/DDBJ databases">
        <title>Evolutionary Origins and Diversification of the Mycorrhizal Mutualists.</title>
        <authorList>
            <consortium name="DOE Joint Genome Institute"/>
            <consortium name="Mycorrhizal Genomics Consortium"/>
            <person name="Kohler A."/>
            <person name="Kuo A."/>
            <person name="Nagy L.G."/>
            <person name="Floudas D."/>
            <person name="Copeland A."/>
            <person name="Barry K.W."/>
            <person name="Cichocki N."/>
            <person name="Veneault-Fourrey C."/>
            <person name="LaButti K."/>
            <person name="Lindquist E.A."/>
            <person name="Lipzen A."/>
            <person name="Lundell T."/>
            <person name="Morin E."/>
            <person name="Murat C."/>
            <person name="Riley R."/>
            <person name="Ohm R."/>
            <person name="Sun H."/>
            <person name="Tunlid A."/>
            <person name="Henrissat B."/>
            <person name="Grigoriev I.V."/>
            <person name="Hibbett D.S."/>
            <person name="Martin F."/>
        </authorList>
    </citation>
    <scope>NUCLEOTIDE SEQUENCE [LARGE SCALE GENOMIC DNA]</scope>
    <source>
        <strain evidence="1 2">Koide BX008</strain>
    </source>
</reference>
<dbReference type="InParanoid" id="A0A0C2TF56"/>